<gene>
    <name evidence="1" type="ORF">E5222_10630</name>
</gene>
<evidence type="ECO:0000313" key="1">
    <source>
        <dbReference type="EMBL" id="TIX50696.1"/>
    </source>
</evidence>
<protein>
    <recommendedName>
        <fullName evidence="3">DUF481 domain-containing protein</fullName>
    </recommendedName>
</protein>
<dbReference type="InterPro" id="IPR011250">
    <property type="entry name" value="OMP/PagP_B-barrel"/>
</dbReference>
<proteinExistence type="predicted"/>
<comment type="caution">
    <text evidence="1">The sequence shown here is derived from an EMBL/GenBank/DDBJ whole genome shotgun (WGS) entry which is preliminary data.</text>
</comment>
<reference evidence="1 2" key="1">
    <citation type="submission" date="2019-04" db="EMBL/GenBank/DDBJ databases">
        <title>Altererythrobacter aquimixticola sp. nov., isolated from sediment of junction between the ocean and a freshwater spring.</title>
        <authorList>
            <person name="Yoon J.-H."/>
        </authorList>
    </citation>
    <scope>NUCLEOTIDE SEQUENCE [LARGE SCALE GENOMIC DNA]</scope>
    <source>
        <strain evidence="1 2">SSKS-13</strain>
    </source>
</reference>
<keyword evidence="2" id="KW-1185">Reference proteome</keyword>
<name>A0A4T3F757_9SPHN</name>
<organism evidence="1 2">
    <name type="scientific">Alteraurantiacibacter aquimixticola</name>
    <dbReference type="NCBI Taxonomy" id="2489173"/>
    <lineage>
        <taxon>Bacteria</taxon>
        <taxon>Pseudomonadati</taxon>
        <taxon>Pseudomonadota</taxon>
        <taxon>Alphaproteobacteria</taxon>
        <taxon>Sphingomonadales</taxon>
        <taxon>Erythrobacteraceae</taxon>
        <taxon>Alteraurantiacibacter</taxon>
    </lineage>
</organism>
<sequence length="298" mass="32728">MRTRWIAGLLALLAPAQARPQDDPAELTLEVFGGADVVPPDVVESGIAQDRIEGVLGANALVTYSIGDTRIVVGAGTEIYPVDGRFDRHTIGAALRHDIRLSSDGRTSLRLGAGYDYVFGEDGRVFDRVEGEVQLIRRHSREHATTARIRYGYRNQSEERFTGFDQDELLVELRHNWRPGGGRAAFNGSLIWLEHDAEAERFSYSGYGARLTGRFEFSDNLALYGRASWVVRDYKAPFSAQFPVEREDERIQLSAGVEAGVAPGLQLFGEAGYVGNPSNIPVRDFSGVTGRGGLRAAL</sequence>
<dbReference type="OrthoDB" id="7594487at2"/>
<evidence type="ECO:0000313" key="2">
    <source>
        <dbReference type="Proteomes" id="UP000309389"/>
    </source>
</evidence>
<evidence type="ECO:0008006" key="3">
    <source>
        <dbReference type="Google" id="ProtNLM"/>
    </source>
</evidence>
<dbReference type="AlphaFoldDB" id="A0A4T3F757"/>
<accession>A0A4T3F757</accession>
<dbReference type="SUPFAM" id="SSF56925">
    <property type="entry name" value="OMPA-like"/>
    <property type="match status" value="1"/>
</dbReference>
<dbReference type="EMBL" id="SSHH01000002">
    <property type="protein sequence ID" value="TIX50696.1"/>
    <property type="molecule type" value="Genomic_DNA"/>
</dbReference>
<dbReference type="Proteomes" id="UP000309389">
    <property type="component" value="Unassembled WGS sequence"/>
</dbReference>
<dbReference type="RefSeq" id="WP_136693716.1">
    <property type="nucleotide sequence ID" value="NZ_SSHH01000002.1"/>
</dbReference>